<dbReference type="Proteomes" id="UP000034264">
    <property type="component" value="Unassembled WGS sequence"/>
</dbReference>
<dbReference type="Gene3D" id="3.40.50.720">
    <property type="entry name" value="NAD(P)-binding Rossmann-like Domain"/>
    <property type="match status" value="1"/>
</dbReference>
<dbReference type="SUPFAM" id="SSF51735">
    <property type="entry name" value="NAD(P)-binding Rossmann-fold domains"/>
    <property type="match status" value="1"/>
</dbReference>
<keyword evidence="2" id="KW-0560">Oxidoreductase</keyword>
<dbReference type="AlphaFoldDB" id="A0A0G1M314"/>
<protein>
    <submittedName>
        <fullName evidence="3">Uncharacterized protein</fullName>
    </submittedName>
</protein>
<reference evidence="3 4" key="1">
    <citation type="journal article" date="2015" name="Nature">
        <title>rRNA introns, odd ribosomes, and small enigmatic genomes across a large radiation of phyla.</title>
        <authorList>
            <person name="Brown C.T."/>
            <person name="Hug L.A."/>
            <person name="Thomas B.C."/>
            <person name="Sharon I."/>
            <person name="Castelle C.J."/>
            <person name="Singh A."/>
            <person name="Wilkins M.J."/>
            <person name="Williams K.H."/>
            <person name="Banfield J.F."/>
        </authorList>
    </citation>
    <scope>NUCLEOTIDE SEQUENCE [LARGE SCALE GENOMIC DNA]</scope>
</reference>
<dbReference type="CDD" id="cd05233">
    <property type="entry name" value="SDR_c"/>
    <property type="match status" value="1"/>
</dbReference>
<dbReference type="InterPro" id="IPR050259">
    <property type="entry name" value="SDR"/>
</dbReference>
<accession>A0A0G1M314</accession>
<evidence type="ECO:0000256" key="2">
    <source>
        <dbReference type="ARBA" id="ARBA00023002"/>
    </source>
</evidence>
<dbReference type="FunFam" id="3.40.50.720:FF:000173">
    <property type="entry name" value="3-oxoacyl-[acyl-carrier protein] reductase"/>
    <property type="match status" value="1"/>
</dbReference>
<evidence type="ECO:0000313" key="4">
    <source>
        <dbReference type="Proteomes" id="UP000034264"/>
    </source>
</evidence>
<dbReference type="PRINTS" id="PR00081">
    <property type="entry name" value="GDHRDH"/>
</dbReference>
<sequence length="244" mass="26532">MKTVLVTGVSKGIGQAIARRLVADGYFVHGTYNISKKEAESLKSELKNLEIYQVDFSDRKQTLNFLESIKNLKLDGLVNNAGIIIFEKFDDLKIENWDKVMEVNLYTPFLLSHTLRNQFSPEGGVIVNITSTDGLTGSFASLSYSASKAGLINLTKSLGNVFGKKGIRVVSISPGWVGSGMDSPVIKEAMDNNPLGRNAKHEEIATVVSFLLSNGASFINGQNIIVDGGYTNVDPILKKEAESL</sequence>
<dbReference type="GO" id="GO:0032787">
    <property type="term" value="P:monocarboxylic acid metabolic process"/>
    <property type="evidence" value="ECO:0007669"/>
    <property type="project" value="UniProtKB-ARBA"/>
</dbReference>
<dbReference type="PRINTS" id="PR00080">
    <property type="entry name" value="SDRFAMILY"/>
</dbReference>
<dbReference type="PANTHER" id="PTHR42879:SF2">
    <property type="entry name" value="3-OXOACYL-[ACYL-CARRIER-PROTEIN] REDUCTASE FABG"/>
    <property type="match status" value="1"/>
</dbReference>
<comment type="caution">
    <text evidence="3">The sequence shown here is derived from an EMBL/GenBank/DDBJ whole genome shotgun (WGS) entry which is preliminary data.</text>
</comment>
<dbReference type="InterPro" id="IPR002347">
    <property type="entry name" value="SDR_fam"/>
</dbReference>
<dbReference type="PANTHER" id="PTHR42879">
    <property type="entry name" value="3-OXOACYL-(ACYL-CARRIER-PROTEIN) REDUCTASE"/>
    <property type="match status" value="1"/>
</dbReference>
<dbReference type="PATRIC" id="fig|1618366.3.peg.788"/>
<dbReference type="InterPro" id="IPR020904">
    <property type="entry name" value="Sc_DH/Rdtase_CS"/>
</dbReference>
<gene>
    <name evidence="3" type="ORF">UX05_C0011G0035</name>
</gene>
<dbReference type="Pfam" id="PF13561">
    <property type="entry name" value="adh_short_C2"/>
    <property type="match status" value="1"/>
</dbReference>
<dbReference type="GO" id="GO:0016491">
    <property type="term" value="F:oxidoreductase activity"/>
    <property type="evidence" value="ECO:0007669"/>
    <property type="project" value="UniProtKB-KW"/>
</dbReference>
<dbReference type="EMBL" id="LCKS01000011">
    <property type="protein sequence ID" value="KKU02569.1"/>
    <property type="molecule type" value="Genomic_DNA"/>
</dbReference>
<dbReference type="PROSITE" id="PS00061">
    <property type="entry name" value="ADH_SHORT"/>
    <property type="match status" value="1"/>
</dbReference>
<dbReference type="InterPro" id="IPR036291">
    <property type="entry name" value="NAD(P)-bd_dom_sf"/>
</dbReference>
<proteinExistence type="inferred from homology"/>
<evidence type="ECO:0000256" key="1">
    <source>
        <dbReference type="ARBA" id="ARBA00006484"/>
    </source>
</evidence>
<evidence type="ECO:0000313" key="3">
    <source>
        <dbReference type="EMBL" id="KKU02569.1"/>
    </source>
</evidence>
<name>A0A0G1M314_9BACT</name>
<organism evidence="3 4">
    <name type="scientific">Candidatus Amesbacteria bacterium GW2011_GWC2_45_19</name>
    <dbReference type="NCBI Taxonomy" id="1618366"/>
    <lineage>
        <taxon>Bacteria</taxon>
        <taxon>Candidatus Amesiibacteriota</taxon>
    </lineage>
</organism>
<comment type="similarity">
    <text evidence="1">Belongs to the short-chain dehydrogenases/reductases (SDR) family.</text>
</comment>